<keyword evidence="4 5" id="KW-0472">Membrane</keyword>
<feature type="domain" description="Cation/H+ exchanger transmembrane" evidence="7">
    <location>
        <begin position="15"/>
        <end position="395"/>
    </location>
</feature>
<evidence type="ECO:0000259" key="6">
    <source>
        <dbReference type="Pfam" id="PF00582"/>
    </source>
</evidence>
<dbReference type="Gene3D" id="3.40.50.12370">
    <property type="match status" value="1"/>
</dbReference>
<dbReference type="GO" id="GO:1902600">
    <property type="term" value="P:proton transmembrane transport"/>
    <property type="evidence" value="ECO:0007669"/>
    <property type="project" value="InterPro"/>
</dbReference>
<proteinExistence type="predicted"/>
<dbReference type="Pfam" id="PF00582">
    <property type="entry name" value="Usp"/>
    <property type="match status" value="1"/>
</dbReference>
<evidence type="ECO:0000256" key="5">
    <source>
        <dbReference type="SAM" id="Phobius"/>
    </source>
</evidence>
<dbReference type="InterPro" id="IPR006153">
    <property type="entry name" value="Cation/H_exchanger_TM"/>
</dbReference>
<dbReference type="InterPro" id="IPR006016">
    <property type="entry name" value="UspA"/>
</dbReference>
<keyword evidence="3 5" id="KW-1133">Transmembrane helix</keyword>
<evidence type="ECO:0000256" key="3">
    <source>
        <dbReference type="ARBA" id="ARBA00022989"/>
    </source>
</evidence>
<dbReference type="CDD" id="cd00293">
    <property type="entry name" value="USP-like"/>
    <property type="match status" value="1"/>
</dbReference>
<evidence type="ECO:0000256" key="2">
    <source>
        <dbReference type="ARBA" id="ARBA00022692"/>
    </source>
</evidence>
<accession>A0A8J6NC13</accession>
<evidence type="ECO:0000259" key="7">
    <source>
        <dbReference type="Pfam" id="PF00999"/>
    </source>
</evidence>
<feature type="transmembrane region" description="Helical" evidence="5">
    <location>
        <begin position="57"/>
        <end position="74"/>
    </location>
</feature>
<dbReference type="Gene3D" id="1.20.1530.20">
    <property type="match status" value="1"/>
</dbReference>
<gene>
    <name evidence="8" type="ORF">H8E79_08195</name>
</gene>
<dbReference type="EMBL" id="JACNLK010000077">
    <property type="protein sequence ID" value="MBC8209130.1"/>
    <property type="molecule type" value="Genomic_DNA"/>
</dbReference>
<evidence type="ECO:0000256" key="4">
    <source>
        <dbReference type="ARBA" id="ARBA00023136"/>
    </source>
</evidence>
<feature type="transmembrane region" description="Helical" evidence="5">
    <location>
        <begin position="86"/>
        <end position="109"/>
    </location>
</feature>
<dbReference type="PANTHER" id="PTHR43021:SF2">
    <property type="entry name" value="CATION_H+ EXCHANGER DOMAIN-CONTAINING PROTEIN"/>
    <property type="match status" value="1"/>
</dbReference>
<dbReference type="PANTHER" id="PTHR43021">
    <property type="entry name" value="NA(+)/H(+) ANTIPORTER-RELATED"/>
    <property type="match status" value="1"/>
</dbReference>
<feature type="transmembrane region" description="Helical" evidence="5">
    <location>
        <begin position="129"/>
        <end position="147"/>
    </location>
</feature>
<evidence type="ECO:0000313" key="9">
    <source>
        <dbReference type="Proteomes" id="UP000599024"/>
    </source>
</evidence>
<dbReference type="Pfam" id="PF00999">
    <property type="entry name" value="Na_H_Exchanger"/>
    <property type="match status" value="1"/>
</dbReference>
<dbReference type="SUPFAM" id="SSF52402">
    <property type="entry name" value="Adenine nucleotide alpha hydrolases-like"/>
    <property type="match status" value="1"/>
</dbReference>
<dbReference type="GO" id="GO:0015297">
    <property type="term" value="F:antiporter activity"/>
    <property type="evidence" value="ECO:0007669"/>
    <property type="project" value="InterPro"/>
</dbReference>
<dbReference type="InterPro" id="IPR038770">
    <property type="entry name" value="Na+/solute_symporter_sf"/>
</dbReference>
<evidence type="ECO:0000256" key="1">
    <source>
        <dbReference type="ARBA" id="ARBA00004141"/>
    </source>
</evidence>
<keyword evidence="2 5" id="KW-0812">Transmembrane</keyword>
<comment type="caution">
    <text evidence="8">The sequence shown here is derived from an EMBL/GenBank/DDBJ whole genome shotgun (WGS) entry which is preliminary data.</text>
</comment>
<reference evidence="8 9" key="1">
    <citation type="submission" date="2020-08" db="EMBL/GenBank/DDBJ databases">
        <title>Bridging the membrane lipid divide: bacteria of the FCB group superphylum have the potential to synthesize archaeal ether lipids.</title>
        <authorList>
            <person name="Villanueva L."/>
            <person name="Von Meijenfeldt F.A.B."/>
            <person name="Westbye A.B."/>
            <person name="Yadav S."/>
            <person name="Hopmans E.C."/>
            <person name="Dutilh B.E."/>
            <person name="Sinninghe Damste J.S."/>
        </authorList>
    </citation>
    <scope>NUCLEOTIDE SEQUENCE [LARGE SCALE GENOMIC DNA]</scope>
    <source>
        <strain evidence="8">NIOZ-UU81</strain>
    </source>
</reference>
<feature type="transmembrane region" description="Helical" evidence="5">
    <location>
        <begin position="193"/>
        <end position="219"/>
    </location>
</feature>
<name>A0A8J6NC13_9BACT</name>
<dbReference type="GO" id="GO:0016020">
    <property type="term" value="C:membrane"/>
    <property type="evidence" value="ECO:0007669"/>
    <property type="project" value="UniProtKB-SubCell"/>
</dbReference>
<organism evidence="8 9">
    <name type="scientific">Candidatus Desulfatifera sulfidica</name>
    <dbReference type="NCBI Taxonomy" id="2841691"/>
    <lineage>
        <taxon>Bacteria</taxon>
        <taxon>Pseudomonadati</taxon>
        <taxon>Thermodesulfobacteriota</taxon>
        <taxon>Desulfobulbia</taxon>
        <taxon>Desulfobulbales</taxon>
        <taxon>Desulfobulbaceae</taxon>
        <taxon>Candidatus Desulfatifera</taxon>
    </lineage>
</organism>
<dbReference type="Proteomes" id="UP000599024">
    <property type="component" value="Unassembled WGS sequence"/>
</dbReference>
<feature type="transmembrane region" description="Helical" evidence="5">
    <location>
        <begin position="159"/>
        <end position="181"/>
    </location>
</feature>
<protein>
    <submittedName>
        <fullName evidence="8">Cation:proton antiporter</fullName>
    </submittedName>
</protein>
<feature type="transmembrane region" description="Helical" evidence="5">
    <location>
        <begin position="366"/>
        <end position="387"/>
    </location>
</feature>
<sequence length="704" mass="75318">MVTLGLGILLATGLLAAKFCQLLRLPSVTGYILAGLFLGPSGVALITADTVGSGLDHFTHIALILIAFSIGEHIELKRLRQHARSVACTGFGEIVGAFVLVSTVIFIFVRLSGIEVAGGRLRDDLVLSLLLGSIAVATAPAATLMVVREMKASGPFTSTLLAVVAVDNGLAIMIFGLVVAISHQLVGAAPEPLSVALVTGVVDIAKALLLGVSTGLLMDLTLRRFKLQGEMVTWGLALLLLCSELARFLEMSPLLAGMAAGCILVSRAERDVRIFRALNNFGRPIYVLFFTLAGTHLDLNSLGVAGLVGVLYFLSRIGGKNLGVQIGARLGGAPELLRQNLGPALAPQAGVAIGLIVLLAGDQSLAPFSALVTPVVLTGVFLSEIFGPITVRRALIRTGEADSGAEVIPDGCDSLSPISCDRQMRSAEGVRVVPWVWEKLKPHDDADGVVVFGAAHRAATPGLARFATIFAHYSHSYPMAARVYNRSAEIPPKVFVAEQAEVTSIGYPLLTELVPDVNVASGLVAAAEYNNARAVVLAFPLEGEASNFPEIMETVARHVQCPVVVVRFYGELHTERILMPVVSMDELDEIYSVVVALDAIGEHQVDLLYLLEHTESSRRISDKEEEVREWLASREQQVDIRVRVLETTARVETIVAESLHYDLVVMGAIRTPGIKKFFFGSLADAIAGRLRKTMLIVYKPKNLI</sequence>
<feature type="transmembrane region" description="Helical" evidence="5">
    <location>
        <begin position="285"/>
        <end position="314"/>
    </location>
</feature>
<feature type="domain" description="UspA" evidence="6">
    <location>
        <begin position="608"/>
        <end position="697"/>
    </location>
</feature>
<comment type="subcellular location">
    <subcellularLocation>
        <location evidence="1">Membrane</location>
        <topology evidence="1">Multi-pass membrane protein</topology>
    </subcellularLocation>
</comment>
<dbReference type="AlphaFoldDB" id="A0A8J6NC13"/>
<feature type="transmembrane region" description="Helical" evidence="5">
    <location>
        <begin position="341"/>
        <end position="360"/>
    </location>
</feature>
<evidence type="ECO:0000313" key="8">
    <source>
        <dbReference type="EMBL" id="MBC8209130.1"/>
    </source>
</evidence>